<dbReference type="PATRIC" id="fig|1280953.3.peg.2690"/>
<keyword evidence="1" id="KW-0315">Glutamine amidotransferase</keyword>
<dbReference type="SUPFAM" id="SSF52317">
    <property type="entry name" value="Class I glutamine amidotransferase-like"/>
    <property type="match status" value="1"/>
</dbReference>
<accession>A0A059G641</accession>
<dbReference type="CDD" id="cd01745">
    <property type="entry name" value="GATase1_2"/>
    <property type="match status" value="1"/>
</dbReference>
<dbReference type="PANTHER" id="PTHR43235">
    <property type="entry name" value="GLUTAMINE AMIDOTRANSFERASE PB2B2.05-RELATED"/>
    <property type="match status" value="1"/>
</dbReference>
<comment type="caution">
    <text evidence="1">The sequence shown here is derived from an EMBL/GenBank/DDBJ whole genome shotgun (WGS) entry which is preliminary data.</text>
</comment>
<dbReference type="InterPro" id="IPR011697">
    <property type="entry name" value="Peptidase_C26"/>
</dbReference>
<dbReference type="Proteomes" id="UP000024942">
    <property type="component" value="Unassembled WGS sequence"/>
</dbReference>
<name>A0A059G641_9PROT</name>
<dbReference type="eggNOG" id="COG2071">
    <property type="taxonomic scope" value="Bacteria"/>
</dbReference>
<reference evidence="1 2" key="1">
    <citation type="journal article" date="2014" name="Antonie Van Leeuwenhoek">
        <title>Hyphomonas beringensis sp. nov. and Hyphomonas chukchiensis sp. nov., isolated from surface seawater of the Bering Sea and Chukchi Sea.</title>
        <authorList>
            <person name="Li C."/>
            <person name="Lai Q."/>
            <person name="Li G."/>
            <person name="Dong C."/>
            <person name="Wang J."/>
            <person name="Liao Y."/>
            <person name="Shao Z."/>
        </authorList>
    </citation>
    <scope>NUCLEOTIDE SEQUENCE [LARGE SCALE GENOMIC DNA]</scope>
    <source>
        <strain evidence="1 2">SCH89</strain>
    </source>
</reference>
<proteinExistence type="predicted"/>
<dbReference type="PANTHER" id="PTHR43235:SF1">
    <property type="entry name" value="GLUTAMINE AMIDOTRANSFERASE PB2B2.05-RELATED"/>
    <property type="match status" value="1"/>
</dbReference>
<protein>
    <submittedName>
        <fullName evidence="1">Glutamine amidotransferase enzyme</fullName>
    </submittedName>
</protein>
<organism evidence="1 2">
    <name type="scientific">Hyphomonas oceanitis SCH89</name>
    <dbReference type="NCBI Taxonomy" id="1280953"/>
    <lineage>
        <taxon>Bacteria</taxon>
        <taxon>Pseudomonadati</taxon>
        <taxon>Pseudomonadota</taxon>
        <taxon>Alphaproteobacteria</taxon>
        <taxon>Hyphomonadales</taxon>
        <taxon>Hyphomonadaceae</taxon>
        <taxon>Hyphomonas</taxon>
    </lineage>
</organism>
<dbReference type="Gene3D" id="3.40.50.880">
    <property type="match status" value="1"/>
</dbReference>
<keyword evidence="1" id="KW-0808">Transferase</keyword>
<dbReference type="EMBL" id="ARYL01000020">
    <property type="protein sequence ID" value="KDA01908.1"/>
    <property type="molecule type" value="Genomic_DNA"/>
</dbReference>
<dbReference type="OrthoDB" id="9813383at2"/>
<gene>
    <name evidence="1" type="ORF">HOC_13364</name>
</gene>
<dbReference type="GO" id="GO:0016811">
    <property type="term" value="F:hydrolase activity, acting on carbon-nitrogen (but not peptide) bonds, in linear amides"/>
    <property type="evidence" value="ECO:0007669"/>
    <property type="project" value="InterPro"/>
</dbReference>
<evidence type="ECO:0000313" key="2">
    <source>
        <dbReference type="Proteomes" id="UP000024942"/>
    </source>
</evidence>
<sequence>MADKPIIGITKPEGGDNLAYAAIALAVLMAGGRPETLTTGMSWREAPIDALIIGGGSDVFPAHYDQEAIEDAHYDRSRDEMEMYWARTARNTDLPTLAICRGAQVMNVAGGGSLHQELEGVFEDVDYPSTLPGHILYRKTIETTDGSLIRDILGKASVRVNSIHKQAIAKIGKNLVITAQEANGVVQAIEDPSKTFYLGVQFHPEFMTYRGRFRRIFERLVAAAYEARTTSAQPQS</sequence>
<evidence type="ECO:0000313" key="1">
    <source>
        <dbReference type="EMBL" id="KDA01908.1"/>
    </source>
</evidence>
<dbReference type="GO" id="GO:0016740">
    <property type="term" value="F:transferase activity"/>
    <property type="evidence" value="ECO:0007669"/>
    <property type="project" value="UniProtKB-KW"/>
</dbReference>
<dbReference type="AlphaFoldDB" id="A0A059G641"/>
<dbReference type="InterPro" id="IPR029062">
    <property type="entry name" value="Class_I_gatase-like"/>
</dbReference>
<keyword evidence="2" id="KW-1185">Reference proteome</keyword>
<dbReference type="STRING" id="1280953.HOC_13364"/>
<dbReference type="GO" id="GO:0005829">
    <property type="term" value="C:cytosol"/>
    <property type="evidence" value="ECO:0007669"/>
    <property type="project" value="TreeGrafter"/>
</dbReference>
<dbReference type="RefSeq" id="WP_051624871.1">
    <property type="nucleotide sequence ID" value="NZ_ARYL01000020.1"/>
</dbReference>
<dbReference type="PROSITE" id="PS51273">
    <property type="entry name" value="GATASE_TYPE_1"/>
    <property type="match status" value="1"/>
</dbReference>
<dbReference type="InterPro" id="IPR044668">
    <property type="entry name" value="PuuD-like"/>
</dbReference>
<dbReference type="Pfam" id="PF07722">
    <property type="entry name" value="Peptidase_C26"/>
    <property type="match status" value="1"/>
</dbReference>